<keyword evidence="7" id="KW-0106">Calcium</keyword>
<gene>
    <name evidence="9" type="ORF">SELMODRAFT_136749</name>
</gene>
<dbReference type="KEGG" id="smo:SELMODRAFT_136749"/>
<keyword evidence="10" id="KW-1185">Reference proteome</keyword>
<keyword evidence="4" id="KW-0349">Heme</keyword>
<dbReference type="GO" id="GO:0046872">
    <property type="term" value="F:metal ion binding"/>
    <property type="evidence" value="ECO:0007669"/>
    <property type="project" value="UniProtKB-KW"/>
</dbReference>
<dbReference type="Gramene" id="EFJ05677">
    <property type="protein sequence ID" value="EFJ05677"/>
    <property type="gene ID" value="SELMODRAFT_136749"/>
</dbReference>
<evidence type="ECO:0000256" key="6">
    <source>
        <dbReference type="ARBA" id="ARBA00023004"/>
    </source>
</evidence>
<comment type="cofactor">
    <cofactor evidence="7">
        <name>Ca(2+)</name>
        <dbReference type="ChEBI" id="CHEBI:29108"/>
    </cofactor>
    <text evidence="7">Binds 2 calcium ions per subunit.</text>
</comment>
<dbReference type="Proteomes" id="UP000001514">
    <property type="component" value="Unassembled WGS sequence"/>
</dbReference>
<feature type="domain" description="Plant heme peroxidase family profile" evidence="8">
    <location>
        <begin position="1"/>
        <end position="74"/>
    </location>
</feature>
<protein>
    <recommendedName>
        <fullName evidence="8">Plant heme peroxidase family profile domain-containing protein</fullName>
    </recommendedName>
</protein>
<evidence type="ECO:0000256" key="1">
    <source>
        <dbReference type="ARBA" id="ARBA00000189"/>
    </source>
</evidence>
<evidence type="ECO:0000259" key="8">
    <source>
        <dbReference type="PROSITE" id="PS50873"/>
    </source>
</evidence>
<evidence type="ECO:0000256" key="4">
    <source>
        <dbReference type="ARBA" id="ARBA00022617"/>
    </source>
</evidence>
<dbReference type="InterPro" id="IPR010255">
    <property type="entry name" value="Haem_peroxidase_sf"/>
</dbReference>
<evidence type="ECO:0000256" key="2">
    <source>
        <dbReference type="ARBA" id="ARBA00001970"/>
    </source>
</evidence>
<dbReference type="Gene3D" id="1.10.420.10">
    <property type="entry name" value="Peroxidase, domain 2"/>
    <property type="match status" value="1"/>
</dbReference>
<dbReference type="AlphaFoldDB" id="D8TCE9"/>
<evidence type="ECO:0000313" key="9">
    <source>
        <dbReference type="EMBL" id="EFJ05677.1"/>
    </source>
</evidence>
<keyword evidence="3" id="KW-0560">Oxidoreductase</keyword>
<dbReference type="PANTHER" id="PTHR31517:SF48">
    <property type="entry name" value="PEROXIDASE 16-RELATED"/>
    <property type="match status" value="1"/>
</dbReference>
<evidence type="ECO:0000256" key="5">
    <source>
        <dbReference type="ARBA" id="ARBA00022723"/>
    </source>
</evidence>
<dbReference type="InterPro" id="IPR002016">
    <property type="entry name" value="Haem_peroxidase"/>
</dbReference>
<accession>D8TCE9</accession>
<dbReference type="GO" id="GO:0006979">
    <property type="term" value="P:response to oxidative stress"/>
    <property type="evidence" value="ECO:0007669"/>
    <property type="project" value="InterPro"/>
</dbReference>
<dbReference type="InterPro" id="IPR000823">
    <property type="entry name" value="Peroxidase_pln"/>
</dbReference>
<dbReference type="GO" id="GO:0140825">
    <property type="term" value="F:lactoperoxidase activity"/>
    <property type="evidence" value="ECO:0007669"/>
    <property type="project" value="UniProtKB-EC"/>
</dbReference>
<name>D8TCE9_SELML</name>
<keyword evidence="6" id="KW-0408">Iron</keyword>
<comment type="catalytic activity">
    <reaction evidence="1">
        <text>2 a phenolic donor + H2O2 = 2 a phenolic radical donor + 2 H2O</text>
        <dbReference type="Rhea" id="RHEA:56136"/>
        <dbReference type="ChEBI" id="CHEBI:15377"/>
        <dbReference type="ChEBI" id="CHEBI:16240"/>
        <dbReference type="ChEBI" id="CHEBI:139520"/>
        <dbReference type="ChEBI" id="CHEBI:139521"/>
        <dbReference type="EC" id="1.11.1.7"/>
    </reaction>
</comment>
<comment type="cofactor">
    <cofactor evidence="2">
        <name>heme b</name>
        <dbReference type="ChEBI" id="CHEBI:60344"/>
    </cofactor>
</comment>
<dbReference type="EMBL" id="GL377716">
    <property type="protein sequence ID" value="EFJ05677.1"/>
    <property type="molecule type" value="Genomic_DNA"/>
</dbReference>
<dbReference type="PANTHER" id="PTHR31517">
    <property type="match status" value="1"/>
</dbReference>
<feature type="binding site" evidence="7">
    <location>
        <position position="2"/>
    </location>
    <ligand>
        <name>Ca(2+)</name>
        <dbReference type="ChEBI" id="CHEBI:29108"/>
        <label>2</label>
    </ligand>
</feature>
<dbReference type="OrthoDB" id="1723630at2759"/>
<organism evidence="10">
    <name type="scientific">Selaginella moellendorffii</name>
    <name type="common">Spikemoss</name>
    <dbReference type="NCBI Taxonomy" id="88036"/>
    <lineage>
        <taxon>Eukaryota</taxon>
        <taxon>Viridiplantae</taxon>
        <taxon>Streptophyta</taxon>
        <taxon>Embryophyta</taxon>
        <taxon>Tracheophyta</taxon>
        <taxon>Lycopodiopsida</taxon>
        <taxon>Selaginellales</taxon>
        <taxon>Selaginellaceae</taxon>
        <taxon>Selaginella</taxon>
    </lineage>
</organism>
<keyword evidence="3" id="KW-0575">Peroxidase</keyword>
<feature type="non-terminal residue" evidence="9">
    <location>
        <position position="1"/>
    </location>
</feature>
<evidence type="ECO:0000256" key="7">
    <source>
        <dbReference type="PIRSR" id="PIRSR600823-3"/>
    </source>
</evidence>
<dbReference type="GO" id="GO:0020037">
    <property type="term" value="F:heme binding"/>
    <property type="evidence" value="ECO:0007669"/>
    <property type="project" value="InterPro"/>
</dbReference>
<reference evidence="9 10" key="1">
    <citation type="journal article" date="2011" name="Science">
        <title>The Selaginella genome identifies genetic changes associated with the evolution of vascular plants.</title>
        <authorList>
            <person name="Banks J.A."/>
            <person name="Nishiyama T."/>
            <person name="Hasebe M."/>
            <person name="Bowman J.L."/>
            <person name="Gribskov M."/>
            <person name="dePamphilis C."/>
            <person name="Albert V.A."/>
            <person name="Aono N."/>
            <person name="Aoyama T."/>
            <person name="Ambrose B.A."/>
            <person name="Ashton N.W."/>
            <person name="Axtell M.J."/>
            <person name="Barker E."/>
            <person name="Barker M.S."/>
            <person name="Bennetzen J.L."/>
            <person name="Bonawitz N.D."/>
            <person name="Chapple C."/>
            <person name="Cheng C."/>
            <person name="Correa L.G."/>
            <person name="Dacre M."/>
            <person name="DeBarry J."/>
            <person name="Dreyer I."/>
            <person name="Elias M."/>
            <person name="Engstrom E.M."/>
            <person name="Estelle M."/>
            <person name="Feng L."/>
            <person name="Finet C."/>
            <person name="Floyd S.K."/>
            <person name="Frommer W.B."/>
            <person name="Fujita T."/>
            <person name="Gramzow L."/>
            <person name="Gutensohn M."/>
            <person name="Harholt J."/>
            <person name="Hattori M."/>
            <person name="Heyl A."/>
            <person name="Hirai T."/>
            <person name="Hiwatashi Y."/>
            <person name="Ishikawa M."/>
            <person name="Iwata M."/>
            <person name="Karol K.G."/>
            <person name="Koehler B."/>
            <person name="Kolukisaoglu U."/>
            <person name="Kubo M."/>
            <person name="Kurata T."/>
            <person name="Lalonde S."/>
            <person name="Li K."/>
            <person name="Li Y."/>
            <person name="Litt A."/>
            <person name="Lyons E."/>
            <person name="Manning G."/>
            <person name="Maruyama T."/>
            <person name="Michael T.P."/>
            <person name="Mikami K."/>
            <person name="Miyazaki S."/>
            <person name="Morinaga S."/>
            <person name="Murata T."/>
            <person name="Mueller-Roeber B."/>
            <person name="Nelson D.R."/>
            <person name="Obara M."/>
            <person name="Oguri Y."/>
            <person name="Olmstead R.G."/>
            <person name="Onodera N."/>
            <person name="Petersen B.L."/>
            <person name="Pils B."/>
            <person name="Prigge M."/>
            <person name="Rensing S.A."/>
            <person name="Riano-Pachon D.M."/>
            <person name="Roberts A.W."/>
            <person name="Sato Y."/>
            <person name="Scheller H.V."/>
            <person name="Schulz B."/>
            <person name="Schulz C."/>
            <person name="Shakirov E.V."/>
            <person name="Shibagaki N."/>
            <person name="Shinohara N."/>
            <person name="Shippen D.E."/>
            <person name="Soerensen I."/>
            <person name="Sotooka R."/>
            <person name="Sugimoto N."/>
            <person name="Sugita M."/>
            <person name="Sumikawa N."/>
            <person name="Tanurdzic M."/>
            <person name="Theissen G."/>
            <person name="Ulvskov P."/>
            <person name="Wakazuki S."/>
            <person name="Weng J.K."/>
            <person name="Willats W.W."/>
            <person name="Wipf D."/>
            <person name="Wolf P.G."/>
            <person name="Yang L."/>
            <person name="Zimmer A.D."/>
            <person name="Zhu Q."/>
            <person name="Mitros T."/>
            <person name="Hellsten U."/>
            <person name="Loque D."/>
            <person name="Otillar R."/>
            <person name="Salamov A."/>
            <person name="Schmutz J."/>
            <person name="Shapiro H."/>
            <person name="Lindquist E."/>
            <person name="Lucas S."/>
            <person name="Rokhsar D."/>
            <person name="Grigoriev I.V."/>
        </authorList>
    </citation>
    <scope>NUCLEOTIDE SEQUENCE [LARGE SCALE GENOMIC DNA]</scope>
</reference>
<dbReference type="SUPFAM" id="SSF48113">
    <property type="entry name" value="Heme-dependent peroxidases"/>
    <property type="match status" value="1"/>
</dbReference>
<dbReference type="InParanoid" id="D8TCE9"/>
<dbReference type="PROSITE" id="PS50873">
    <property type="entry name" value="PEROXIDASE_4"/>
    <property type="match status" value="1"/>
</dbReference>
<dbReference type="HOGENOM" id="CLU_010543_7_3_1"/>
<evidence type="ECO:0000313" key="10">
    <source>
        <dbReference type="Proteomes" id="UP000001514"/>
    </source>
</evidence>
<keyword evidence="5 7" id="KW-0479">Metal-binding</keyword>
<sequence length="80" mass="9466">FDNWYFKNLEKRNDLLTSDQDLFESQFTSGLVKFYGNNPDKFARDFGQSMIKIRNIGWKTRENGEIKRVCNVVNSDSYSQ</sequence>
<dbReference type="Gene3D" id="1.10.520.10">
    <property type="match status" value="1"/>
</dbReference>
<proteinExistence type="predicted"/>
<evidence type="ECO:0000256" key="3">
    <source>
        <dbReference type="ARBA" id="ARBA00022559"/>
    </source>
</evidence>